<sequence>MTANPKHYSFFVIFLLLNSVFISTEARTFNVMELRGTVSGGCGGYFNGLSLGAIKQSGPKLRDGHKSTNHDTLGGIKQSVPSPGMGHTYVNGVGN</sequence>
<gene>
    <name evidence="3" type="ORF">FSB_LOCUS13272</name>
</gene>
<keyword evidence="2" id="KW-0732">Signal</keyword>
<evidence type="ECO:0000313" key="3">
    <source>
        <dbReference type="EMBL" id="SPC85390.1"/>
    </source>
</evidence>
<feature type="chain" id="PRO_5014847842" evidence="2">
    <location>
        <begin position="27"/>
        <end position="95"/>
    </location>
</feature>
<dbReference type="InterPro" id="IPR044700">
    <property type="entry name" value="PIP2/PIPL1"/>
</dbReference>
<dbReference type="GO" id="GO:0050793">
    <property type="term" value="P:regulation of developmental process"/>
    <property type="evidence" value="ECO:0007669"/>
    <property type="project" value="InterPro"/>
</dbReference>
<organism evidence="3">
    <name type="scientific">Fagus sylvatica</name>
    <name type="common">Beechnut</name>
    <dbReference type="NCBI Taxonomy" id="28930"/>
    <lineage>
        <taxon>Eukaryota</taxon>
        <taxon>Viridiplantae</taxon>
        <taxon>Streptophyta</taxon>
        <taxon>Embryophyta</taxon>
        <taxon>Tracheophyta</taxon>
        <taxon>Spermatophyta</taxon>
        <taxon>Magnoliopsida</taxon>
        <taxon>eudicotyledons</taxon>
        <taxon>Gunneridae</taxon>
        <taxon>Pentapetalae</taxon>
        <taxon>rosids</taxon>
        <taxon>fabids</taxon>
        <taxon>Fagales</taxon>
        <taxon>Fagaceae</taxon>
        <taxon>Fagus</taxon>
    </lineage>
</organism>
<name>A0A2N9FEF5_FAGSY</name>
<proteinExistence type="predicted"/>
<dbReference type="PANTHER" id="PTHR34663:SF21">
    <property type="entry name" value="PROTEIN, PUTATIVE-RELATED"/>
    <property type="match status" value="1"/>
</dbReference>
<dbReference type="GO" id="GO:0045087">
    <property type="term" value="P:innate immune response"/>
    <property type="evidence" value="ECO:0007669"/>
    <property type="project" value="InterPro"/>
</dbReference>
<feature type="region of interest" description="Disordered" evidence="1">
    <location>
        <begin position="57"/>
        <end position="95"/>
    </location>
</feature>
<dbReference type="EMBL" id="OIVN01000779">
    <property type="protein sequence ID" value="SPC85390.1"/>
    <property type="molecule type" value="Genomic_DNA"/>
</dbReference>
<accession>A0A2N9FEF5</accession>
<feature type="compositionally biased region" description="Basic and acidic residues" evidence="1">
    <location>
        <begin position="60"/>
        <end position="69"/>
    </location>
</feature>
<reference evidence="3" key="1">
    <citation type="submission" date="2018-02" db="EMBL/GenBank/DDBJ databases">
        <authorList>
            <person name="Cohen D.B."/>
            <person name="Kent A.D."/>
        </authorList>
    </citation>
    <scope>NUCLEOTIDE SEQUENCE</scope>
</reference>
<feature type="signal peptide" evidence="2">
    <location>
        <begin position="1"/>
        <end position="26"/>
    </location>
</feature>
<evidence type="ECO:0000256" key="2">
    <source>
        <dbReference type="SAM" id="SignalP"/>
    </source>
</evidence>
<evidence type="ECO:0000256" key="1">
    <source>
        <dbReference type="SAM" id="MobiDB-lite"/>
    </source>
</evidence>
<protein>
    <submittedName>
        <fullName evidence="3">Uncharacterized protein</fullName>
    </submittedName>
</protein>
<dbReference type="AlphaFoldDB" id="A0A2N9FEF5"/>
<dbReference type="PANTHER" id="PTHR34663">
    <property type="entry name" value="OS06G0637400 PROTEIN"/>
    <property type="match status" value="1"/>
</dbReference>